<comment type="caution">
    <text evidence="1">The sequence shown here is derived from an EMBL/GenBank/DDBJ whole genome shotgun (WGS) entry which is preliminary data.</text>
</comment>
<evidence type="ECO:0000313" key="2">
    <source>
        <dbReference type="Proteomes" id="UP001148838"/>
    </source>
</evidence>
<accession>A0ABQ8SQR9</accession>
<dbReference type="EMBL" id="JAJSOF020000021">
    <property type="protein sequence ID" value="KAJ4436539.1"/>
    <property type="molecule type" value="Genomic_DNA"/>
</dbReference>
<reference evidence="1 2" key="1">
    <citation type="journal article" date="2022" name="Allergy">
        <title>Genome assembly and annotation of Periplaneta americana reveal a comprehensive cockroach allergen profile.</title>
        <authorList>
            <person name="Wang L."/>
            <person name="Xiong Q."/>
            <person name="Saelim N."/>
            <person name="Wang L."/>
            <person name="Nong W."/>
            <person name="Wan A.T."/>
            <person name="Shi M."/>
            <person name="Liu X."/>
            <person name="Cao Q."/>
            <person name="Hui J.H.L."/>
            <person name="Sookrung N."/>
            <person name="Leung T.F."/>
            <person name="Tungtrongchitr A."/>
            <person name="Tsui S.K.W."/>
        </authorList>
    </citation>
    <scope>NUCLEOTIDE SEQUENCE [LARGE SCALE GENOMIC DNA]</scope>
    <source>
        <strain evidence="1">PWHHKU_190912</strain>
    </source>
</reference>
<name>A0ABQ8SQR9_PERAM</name>
<proteinExistence type="predicted"/>
<dbReference type="Proteomes" id="UP001148838">
    <property type="component" value="Unassembled WGS sequence"/>
</dbReference>
<keyword evidence="2" id="KW-1185">Reference proteome</keyword>
<evidence type="ECO:0000313" key="1">
    <source>
        <dbReference type="EMBL" id="KAJ4436539.1"/>
    </source>
</evidence>
<organism evidence="1 2">
    <name type="scientific">Periplaneta americana</name>
    <name type="common">American cockroach</name>
    <name type="synonym">Blatta americana</name>
    <dbReference type="NCBI Taxonomy" id="6978"/>
    <lineage>
        <taxon>Eukaryota</taxon>
        <taxon>Metazoa</taxon>
        <taxon>Ecdysozoa</taxon>
        <taxon>Arthropoda</taxon>
        <taxon>Hexapoda</taxon>
        <taxon>Insecta</taxon>
        <taxon>Pterygota</taxon>
        <taxon>Neoptera</taxon>
        <taxon>Polyneoptera</taxon>
        <taxon>Dictyoptera</taxon>
        <taxon>Blattodea</taxon>
        <taxon>Blattoidea</taxon>
        <taxon>Blattidae</taxon>
        <taxon>Blattinae</taxon>
        <taxon>Periplaneta</taxon>
    </lineage>
</organism>
<gene>
    <name evidence="1" type="ORF">ANN_16570</name>
</gene>
<protein>
    <submittedName>
        <fullName evidence="1">Uncharacterized protein</fullName>
    </submittedName>
</protein>
<sequence>MAGLCEGGNEPSGSLKAICNMLFNDAVSTTKLFSVNEIGDSEMVFGEMRPSIRHRLPDIYLTFGENLEKESNQMVVELQDIFLKGHRRTSGGTMLARCSGSELGVGSIPGWADR</sequence>